<reference evidence="1 2" key="1">
    <citation type="submission" date="2015-01" db="EMBL/GenBank/DDBJ databases">
        <title>Evolution of Trichinella species and genotypes.</title>
        <authorList>
            <person name="Korhonen P.K."/>
            <person name="Edoardo P."/>
            <person name="Giuseppe L.R."/>
            <person name="Gasser R.B."/>
        </authorList>
    </citation>
    <scope>NUCLEOTIDE SEQUENCE [LARGE SCALE GENOMIC DNA]</scope>
    <source>
        <strain evidence="1">ISS2496</strain>
    </source>
</reference>
<protein>
    <submittedName>
        <fullName evidence="1">Uncharacterized protein</fullName>
    </submittedName>
</protein>
<dbReference type="Proteomes" id="UP000054783">
    <property type="component" value="Unassembled WGS sequence"/>
</dbReference>
<keyword evidence="2" id="KW-1185">Reference proteome</keyword>
<gene>
    <name evidence="1" type="ORF">T12_7990</name>
</gene>
<accession>A0A0V0Z0A9</accession>
<dbReference type="AlphaFoldDB" id="A0A0V0Z0A9"/>
<evidence type="ECO:0000313" key="1">
    <source>
        <dbReference type="EMBL" id="KRY05873.1"/>
    </source>
</evidence>
<comment type="caution">
    <text evidence="1">The sequence shown here is derived from an EMBL/GenBank/DDBJ whole genome shotgun (WGS) entry which is preliminary data.</text>
</comment>
<evidence type="ECO:0000313" key="2">
    <source>
        <dbReference type="Proteomes" id="UP000054783"/>
    </source>
</evidence>
<dbReference type="EMBL" id="JYDQ01001059">
    <property type="protein sequence ID" value="KRY05873.1"/>
    <property type="molecule type" value="Genomic_DNA"/>
</dbReference>
<sequence>MTHSIDNGGALEISFLDGHFFSSYIHQPSFLLIEDENMAYLRSVDLCVGVVNSVLEIRSPQLL</sequence>
<organism evidence="1 2">
    <name type="scientific">Trichinella patagoniensis</name>
    <dbReference type="NCBI Taxonomy" id="990121"/>
    <lineage>
        <taxon>Eukaryota</taxon>
        <taxon>Metazoa</taxon>
        <taxon>Ecdysozoa</taxon>
        <taxon>Nematoda</taxon>
        <taxon>Enoplea</taxon>
        <taxon>Dorylaimia</taxon>
        <taxon>Trichinellida</taxon>
        <taxon>Trichinellidae</taxon>
        <taxon>Trichinella</taxon>
    </lineage>
</organism>
<name>A0A0V0Z0A9_9BILA</name>
<proteinExistence type="predicted"/>